<dbReference type="CDD" id="cd02440">
    <property type="entry name" value="AdoMet_MTases"/>
    <property type="match status" value="1"/>
</dbReference>
<evidence type="ECO:0000313" key="2">
    <source>
        <dbReference type="EMBL" id="PIY89041.1"/>
    </source>
</evidence>
<dbReference type="AlphaFoldDB" id="A0A2M7R678"/>
<organism evidence="2 3">
    <name type="scientific">Candidatus Nealsonbacteria bacterium CG_4_10_14_0_8_um_filter_37_14</name>
    <dbReference type="NCBI Taxonomy" id="1974684"/>
    <lineage>
        <taxon>Bacteria</taxon>
        <taxon>Candidatus Nealsoniibacteriota</taxon>
    </lineage>
</organism>
<dbReference type="EMBL" id="PFLW01000053">
    <property type="protein sequence ID" value="PIY89041.1"/>
    <property type="molecule type" value="Genomic_DNA"/>
</dbReference>
<evidence type="ECO:0000313" key="3">
    <source>
        <dbReference type="Proteomes" id="UP000230767"/>
    </source>
</evidence>
<reference evidence="3" key="1">
    <citation type="submission" date="2017-09" db="EMBL/GenBank/DDBJ databases">
        <title>Depth-based differentiation of microbial function through sediment-hosted aquifers and enrichment of novel symbionts in the deep terrestrial subsurface.</title>
        <authorList>
            <person name="Probst A.J."/>
            <person name="Ladd B."/>
            <person name="Jarett J.K."/>
            <person name="Geller-Mcgrath D.E."/>
            <person name="Sieber C.M.K."/>
            <person name="Emerson J.B."/>
            <person name="Anantharaman K."/>
            <person name="Thomas B.C."/>
            <person name="Malmstrom R."/>
            <person name="Stieglmeier M."/>
            <person name="Klingl A."/>
            <person name="Woyke T."/>
            <person name="Ryan C.M."/>
            <person name="Banfield J.F."/>
        </authorList>
    </citation>
    <scope>NUCLEOTIDE SEQUENCE [LARGE SCALE GENOMIC DNA]</scope>
</reference>
<accession>A0A2M7R678</accession>
<proteinExistence type="predicted"/>
<feature type="domain" description="Methyltransferase" evidence="1">
    <location>
        <begin position="16"/>
        <end position="135"/>
    </location>
</feature>
<dbReference type="SUPFAM" id="SSF53335">
    <property type="entry name" value="S-adenosyl-L-methionine-dependent methyltransferases"/>
    <property type="match status" value="1"/>
</dbReference>
<sequence>MEFLNPTEVLNKLELKDDMVAADFGSGSGGWVLPLAKKLSEGKVYAIDVLPEPISVLEARMKSEKIFNIQTIRSDIESKKGSTLALSSLDLVLMTNLLFQVNDKKGVLEEGKRVLREGGKVLVVDWKPAASKGPEQRVSPDEVKEIAKELDLKLEKEFEAGSYHYALLFSK</sequence>
<dbReference type="InterPro" id="IPR029063">
    <property type="entry name" value="SAM-dependent_MTases_sf"/>
</dbReference>
<dbReference type="Pfam" id="PF13847">
    <property type="entry name" value="Methyltransf_31"/>
    <property type="match status" value="1"/>
</dbReference>
<gene>
    <name evidence="2" type="ORF">COY73_02095</name>
</gene>
<protein>
    <recommendedName>
        <fullName evidence="1">Methyltransferase domain-containing protein</fullName>
    </recommendedName>
</protein>
<dbReference type="Proteomes" id="UP000230767">
    <property type="component" value="Unassembled WGS sequence"/>
</dbReference>
<dbReference type="InterPro" id="IPR025714">
    <property type="entry name" value="Methyltranfer_dom"/>
</dbReference>
<name>A0A2M7R678_9BACT</name>
<evidence type="ECO:0000259" key="1">
    <source>
        <dbReference type="Pfam" id="PF13847"/>
    </source>
</evidence>
<comment type="caution">
    <text evidence="2">The sequence shown here is derived from an EMBL/GenBank/DDBJ whole genome shotgun (WGS) entry which is preliminary data.</text>
</comment>
<dbReference type="Gene3D" id="3.40.50.150">
    <property type="entry name" value="Vaccinia Virus protein VP39"/>
    <property type="match status" value="1"/>
</dbReference>